<dbReference type="GeneID" id="103524772"/>
<keyword evidence="1" id="KW-1185">Reference proteome</keyword>
<organism evidence="1 2">
    <name type="scientific">Diaphorina citri</name>
    <name type="common">Asian citrus psyllid</name>
    <dbReference type="NCBI Taxonomy" id="121845"/>
    <lineage>
        <taxon>Eukaryota</taxon>
        <taxon>Metazoa</taxon>
        <taxon>Ecdysozoa</taxon>
        <taxon>Arthropoda</taxon>
        <taxon>Hexapoda</taxon>
        <taxon>Insecta</taxon>
        <taxon>Pterygota</taxon>
        <taxon>Neoptera</taxon>
        <taxon>Paraneoptera</taxon>
        <taxon>Hemiptera</taxon>
        <taxon>Sternorrhyncha</taxon>
        <taxon>Psylloidea</taxon>
        <taxon>Psyllidae</taxon>
        <taxon>Diaphorininae</taxon>
        <taxon>Diaphorina</taxon>
    </lineage>
</organism>
<sequence length="381" mass="45645">MEHIIYRTSSDKQKANAINLKQECINKICQHLWFSQLENKFDKIEDINISIWDKFHNEHRKIINEIVDQELFLPRILKWKIKNQCEILIHSLKYFYLVYLRVPNERYVNDIIRDQKINLNNLAWLKCGMVNRQRSLINLILPILNEFNTSNLFTIGYKFCLPPLLVQVFQVSDCKLGINLDTNDVHSFLYIYFICYCKLYTKKIRSINENLVNIMKTVSPSSIELAYIEEDAEFKTQLANHFKEMRFVDIDWLVLMNYGDDNILPNLISTYDIDQALTIYSFLTRNKMAFEFFWDRVDDKNKQALCNYLIEFLRFIPTFHNVFYFLIMYDYLPPSFKYFIQNNDSMRKLHQLSMLNESQNDDTGNKNLDKSYISPELLQCC</sequence>
<proteinExistence type="predicted"/>
<evidence type="ECO:0000313" key="2">
    <source>
        <dbReference type="RefSeq" id="XP_008488027.1"/>
    </source>
</evidence>
<gene>
    <name evidence="2 3" type="primary">LOC103524772</name>
</gene>
<dbReference type="RefSeq" id="XP_008488027.1">
    <property type="nucleotide sequence ID" value="XM_008489805.2"/>
</dbReference>
<dbReference type="Proteomes" id="UP000079169">
    <property type="component" value="Unplaced"/>
</dbReference>
<name>A0A1S3DU51_DIACI</name>
<protein>
    <submittedName>
        <fullName evidence="2">Uncharacterized protein LOC103524772 isoform X1</fullName>
    </submittedName>
    <submittedName>
        <fullName evidence="3">Uncharacterized protein LOC103524772 isoform X2</fullName>
    </submittedName>
</protein>
<evidence type="ECO:0000313" key="3">
    <source>
        <dbReference type="RefSeq" id="XP_017305230.1"/>
    </source>
</evidence>
<reference evidence="2 3" key="1">
    <citation type="submission" date="2025-04" db="UniProtKB">
        <authorList>
            <consortium name="RefSeq"/>
        </authorList>
    </citation>
    <scope>IDENTIFICATION</scope>
</reference>
<dbReference type="RefSeq" id="XP_017305230.1">
    <property type="nucleotide sequence ID" value="XM_017449741.1"/>
</dbReference>
<accession>A0A1S3DU51</accession>
<dbReference type="AlphaFoldDB" id="A0A1S3DU51"/>
<dbReference type="KEGG" id="dci:103524772"/>
<dbReference type="PaxDb" id="121845-A0A1S3DU51"/>
<evidence type="ECO:0000313" key="1">
    <source>
        <dbReference type="Proteomes" id="UP000079169"/>
    </source>
</evidence>